<reference evidence="1" key="1">
    <citation type="journal article" date="2020" name="Nature">
        <title>Giant virus diversity and host interactions through global metagenomics.</title>
        <authorList>
            <person name="Schulz F."/>
            <person name="Roux S."/>
            <person name="Paez-Espino D."/>
            <person name="Jungbluth S."/>
            <person name="Walsh D.A."/>
            <person name="Denef V.J."/>
            <person name="McMahon K.D."/>
            <person name="Konstantinidis K.T."/>
            <person name="Eloe-Fadrosh E.A."/>
            <person name="Kyrpides N.C."/>
            <person name="Woyke T."/>
        </authorList>
    </citation>
    <scope>NUCLEOTIDE SEQUENCE</scope>
    <source>
        <strain evidence="1">GVMAG-M-3300023179-27</strain>
    </source>
</reference>
<name>A0A6C0ECZ5_9ZZZZ</name>
<dbReference type="InterPro" id="IPR009061">
    <property type="entry name" value="DNA-bd_dom_put_sf"/>
</dbReference>
<proteinExistence type="predicted"/>
<protein>
    <recommendedName>
        <fullName evidence="2">HTH merR-type domain-containing protein</fullName>
    </recommendedName>
</protein>
<accession>A0A6C0ECZ5</accession>
<evidence type="ECO:0008006" key="2">
    <source>
        <dbReference type="Google" id="ProtNLM"/>
    </source>
</evidence>
<organism evidence="1">
    <name type="scientific">viral metagenome</name>
    <dbReference type="NCBI Taxonomy" id="1070528"/>
    <lineage>
        <taxon>unclassified sequences</taxon>
        <taxon>metagenomes</taxon>
        <taxon>organismal metagenomes</taxon>
    </lineage>
</organism>
<dbReference type="SUPFAM" id="SSF46955">
    <property type="entry name" value="Putative DNA-binding domain"/>
    <property type="match status" value="1"/>
</dbReference>
<dbReference type="EMBL" id="MN739783">
    <property type="protein sequence ID" value="QHT26263.1"/>
    <property type="molecule type" value="Genomic_DNA"/>
</dbReference>
<sequence>MKSKDVLRILGISRVTLWSYVKFGKIKVTKLSNGFYDYDDKSVYDCAGKKIKLTLFMQEFLPINKKMI</sequence>
<evidence type="ECO:0000313" key="1">
    <source>
        <dbReference type="EMBL" id="QHT26263.1"/>
    </source>
</evidence>
<dbReference type="AlphaFoldDB" id="A0A6C0ECZ5"/>